<evidence type="ECO:0000256" key="1">
    <source>
        <dbReference type="ARBA" id="ARBA00004477"/>
    </source>
</evidence>
<evidence type="ECO:0000256" key="2">
    <source>
        <dbReference type="ARBA" id="ARBA00004687"/>
    </source>
</evidence>
<keyword evidence="4 8" id="KW-0812">Transmembrane</keyword>
<dbReference type="EMBL" id="QGML01000593">
    <property type="protein sequence ID" value="TVY91290.1"/>
    <property type="molecule type" value="Genomic_DNA"/>
</dbReference>
<evidence type="ECO:0000256" key="4">
    <source>
        <dbReference type="ARBA" id="ARBA00022692"/>
    </source>
</evidence>
<gene>
    <name evidence="9" type="primary">gpi-11</name>
    <name evidence="9" type="ORF">LAWI1_G004961</name>
</gene>
<evidence type="ECO:0000256" key="8">
    <source>
        <dbReference type="SAM" id="Phobius"/>
    </source>
</evidence>
<organism evidence="9 10">
    <name type="scientific">Lachnellula willkommii</name>
    <dbReference type="NCBI Taxonomy" id="215461"/>
    <lineage>
        <taxon>Eukaryota</taxon>
        <taxon>Fungi</taxon>
        <taxon>Dikarya</taxon>
        <taxon>Ascomycota</taxon>
        <taxon>Pezizomycotina</taxon>
        <taxon>Leotiomycetes</taxon>
        <taxon>Helotiales</taxon>
        <taxon>Lachnaceae</taxon>
        <taxon>Lachnellula</taxon>
    </lineage>
</organism>
<keyword evidence="3" id="KW-0337">GPI-anchor biosynthesis</keyword>
<dbReference type="Pfam" id="PF06699">
    <property type="entry name" value="PIG-F"/>
    <property type="match status" value="1"/>
</dbReference>
<evidence type="ECO:0000256" key="5">
    <source>
        <dbReference type="ARBA" id="ARBA00022824"/>
    </source>
</evidence>
<comment type="pathway">
    <text evidence="2">Glycolipid biosynthesis; glycosylphosphatidylinositol-anchor biosynthesis.</text>
</comment>
<evidence type="ECO:0000313" key="10">
    <source>
        <dbReference type="Proteomes" id="UP000315522"/>
    </source>
</evidence>
<accession>A0A559ME96</accession>
<evidence type="ECO:0000313" key="9">
    <source>
        <dbReference type="EMBL" id="TVY91290.1"/>
    </source>
</evidence>
<feature type="transmembrane region" description="Helical" evidence="8">
    <location>
        <begin position="85"/>
        <end position="109"/>
    </location>
</feature>
<dbReference type="Proteomes" id="UP000315522">
    <property type="component" value="Unassembled WGS sequence"/>
</dbReference>
<keyword evidence="6 8" id="KW-1133">Transmembrane helix</keyword>
<feature type="transmembrane region" description="Helical" evidence="8">
    <location>
        <begin position="203"/>
        <end position="223"/>
    </location>
</feature>
<feature type="transmembrane region" description="Helical" evidence="8">
    <location>
        <begin position="235"/>
        <end position="255"/>
    </location>
</feature>
<keyword evidence="5" id="KW-0256">Endoplasmic reticulum</keyword>
<evidence type="ECO:0000256" key="3">
    <source>
        <dbReference type="ARBA" id="ARBA00022502"/>
    </source>
</evidence>
<dbReference type="GO" id="GO:0005789">
    <property type="term" value="C:endoplasmic reticulum membrane"/>
    <property type="evidence" value="ECO:0007669"/>
    <property type="project" value="UniProtKB-SubCell"/>
</dbReference>
<feature type="transmembrane region" description="Helical" evidence="8">
    <location>
        <begin position="130"/>
        <end position="153"/>
    </location>
</feature>
<evidence type="ECO:0000256" key="7">
    <source>
        <dbReference type="ARBA" id="ARBA00023136"/>
    </source>
</evidence>
<comment type="caution">
    <text evidence="9">The sequence shown here is derived from an EMBL/GenBank/DDBJ whole genome shotgun (WGS) entry which is preliminary data.</text>
</comment>
<name>A0A559ME96_9HELO</name>
<dbReference type="GO" id="GO:0006506">
    <property type="term" value="P:GPI anchor biosynthetic process"/>
    <property type="evidence" value="ECO:0007669"/>
    <property type="project" value="UniProtKB-UniPathway"/>
</dbReference>
<comment type="subcellular location">
    <subcellularLocation>
        <location evidence="1">Endoplasmic reticulum membrane</location>
        <topology evidence="1">Multi-pass membrane protein</topology>
    </subcellularLocation>
</comment>
<keyword evidence="10" id="KW-1185">Reference proteome</keyword>
<proteinExistence type="predicted"/>
<protein>
    <submittedName>
        <fullName evidence="9">Glycosylphosphatidylinositol anchor biosynthesis protein</fullName>
    </submittedName>
</protein>
<dbReference type="InterPro" id="IPR009580">
    <property type="entry name" value="GPI_biosynthesis_protein_Pig-F"/>
</dbReference>
<reference evidence="9 10" key="1">
    <citation type="submission" date="2018-05" db="EMBL/GenBank/DDBJ databases">
        <title>Genome sequencing and assembly of the regulated plant pathogen Lachnellula willkommii and related sister species for the development of diagnostic species identification markers.</title>
        <authorList>
            <person name="Giroux E."/>
            <person name="Bilodeau G."/>
        </authorList>
    </citation>
    <scope>NUCLEOTIDE SEQUENCE [LARGE SCALE GENOMIC DNA]</scope>
    <source>
        <strain evidence="9 10">CBS 172.35</strain>
    </source>
</reference>
<feature type="transmembrane region" description="Helical" evidence="8">
    <location>
        <begin position="165"/>
        <end position="182"/>
    </location>
</feature>
<dbReference type="AlphaFoldDB" id="A0A559ME96"/>
<sequence length="263" mass="28159">MTPEPSELQELIFTSKMPLIDPVTMSAINPESQPAPVKTSSPIELLPTDLARIVSQVHPALLLSAYYLRFPAFVADPVPTLLSSLLPLAIIQVAYAALCLPATGSNAKAVKRGKLNGTKKTGDTPSANTFTVLFSLVLSLLSTPVLAGLQILFGAPITTHLPHTLLSSAHLALLAVFPLVYVHGSDGKRWREIASVHSPIDEVFGGAVGCLLGAWLGAVPIPLDWDREWQKWPVTIVTGAYAGYVLGKVVGGWLLKGRRIEFD</sequence>
<evidence type="ECO:0000256" key="6">
    <source>
        <dbReference type="ARBA" id="ARBA00022989"/>
    </source>
</evidence>
<dbReference type="UniPathway" id="UPA00196"/>
<keyword evidence="7 8" id="KW-0472">Membrane</keyword>